<evidence type="ECO:0000259" key="7">
    <source>
        <dbReference type="PROSITE" id="PS50850"/>
    </source>
</evidence>
<dbReference type="EMBL" id="JAANBB010000044">
    <property type="protein sequence ID" value="KAF7553538.1"/>
    <property type="molecule type" value="Genomic_DNA"/>
</dbReference>
<protein>
    <recommendedName>
        <fullName evidence="7">Major facilitator superfamily (MFS) profile domain-containing protein</fullName>
    </recommendedName>
</protein>
<feature type="transmembrane region" description="Helical" evidence="6">
    <location>
        <begin position="184"/>
        <end position="205"/>
    </location>
</feature>
<sequence>MNYQNIELESWDSPDWVPGTVIMRDQTRESGKLVLVPHPSSDPNDPLNWSKLRKAVNYILVCYFTLMTFILVDIGTVAWGPVSVELGITFKDLNNSLASNLAGLGFGCIFAIPLAYRFGRRPVYLGCILVQLAGALWQAKTQNAGDIIWSNLICGLGGAALEAIVQLTIYDLFFVHQRGLMNGIYNLVVSIGAFLSLIPAGYIVESQGWRWIWWWTLILTAAGGLAFVFFFEESKYVKCEVGLNPTATNNSQNEDNKSEKAIFDKQSPTETITTSETSGRQYEIKPISQRLALWTYSETPFISHVILPIKLFFMLPAVAYSSLAYGTLLSWFSIVISTQSTYLLYDPYNFPASSVGLFNVSTFIGTLIGIALGGPLSDWWIVFMAGRNKGIYEPEFRLWLAIPGILLIPGGERMDYSSRWSSDIWCGIRHVSHGHTVVFDGLLSRREKPYFPLFRFDDYFS</sequence>
<evidence type="ECO:0000313" key="9">
    <source>
        <dbReference type="Proteomes" id="UP000722485"/>
    </source>
</evidence>
<gene>
    <name evidence="8" type="ORF">G7Z17_g3545</name>
</gene>
<comment type="subcellular location">
    <subcellularLocation>
        <location evidence="1">Membrane</location>
        <topology evidence="1">Multi-pass membrane protein</topology>
    </subcellularLocation>
</comment>
<evidence type="ECO:0000256" key="6">
    <source>
        <dbReference type="SAM" id="Phobius"/>
    </source>
</evidence>
<dbReference type="Pfam" id="PF07690">
    <property type="entry name" value="MFS_1"/>
    <property type="match status" value="1"/>
</dbReference>
<evidence type="ECO:0000313" key="8">
    <source>
        <dbReference type="EMBL" id="KAF7553538.1"/>
    </source>
</evidence>
<keyword evidence="4 6" id="KW-0472">Membrane</keyword>
<evidence type="ECO:0000256" key="2">
    <source>
        <dbReference type="ARBA" id="ARBA00022692"/>
    </source>
</evidence>
<comment type="caution">
    <text evidence="8">The sequence shown here is derived from an EMBL/GenBank/DDBJ whole genome shotgun (WGS) entry which is preliminary data.</text>
</comment>
<feature type="transmembrane region" description="Helical" evidence="6">
    <location>
        <begin position="97"/>
        <end position="116"/>
    </location>
</feature>
<dbReference type="PROSITE" id="PS50850">
    <property type="entry name" value="MFS"/>
    <property type="match status" value="1"/>
</dbReference>
<keyword evidence="9" id="KW-1185">Reference proteome</keyword>
<feature type="transmembrane region" description="Helical" evidence="6">
    <location>
        <begin position="55"/>
        <end position="77"/>
    </location>
</feature>
<dbReference type="InterPro" id="IPR036259">
    <property type="entry name" value="MFS_trans_sf"/>
</dbReference>
<dbReference type="GO" id="GO:0022857">
    <property type="term" value="F:transmembrane transporter activity"/>
    <property type="evidence" value="ECO:0007669"/>
    <property type="project" value="InterPro"/>
</dbReference>
<keyword evidence="3 6" id="KW-1133">Transmembrane helix</keyword>
<feature type="transmembrane region" description="Helical" evidence="6">
    <location>
        <begin position="356"/>
        <end position="381"/>
    </location>
</feature>
<reference evidence="8" key="1">
    <citation type="submission" date="2020-03" db="EMBL/GenBank/DDBJ databases">
        <title>Draft Genome Sequence of Cylindrodendrum hubeiense.</title>
        <authorList>
            <person name="Buettner E."/>
            <person name="Kellner H."/>
        </authorList>
    </citation>
    <scope>NUCLEOTIDE SEQUENCE</scope>
    <source>
        <strain evidence="8">IHI 201604</strain>
    </source>
</reference>
<feature type="transmembrane region" description="Helical" evidence="6">
    <location>
        <begin position="147"/>
        <end position="172"/>
    </location>
</feature>
<evidence type="ECO:0000256" key="1">
    <source>
        <dbReference type="ARBA" id="ARBA00004141"/>
    </source>
</evidence>
<dbReference type="PANTHER" id="PTHR23502:SF50">
    <property type="entry name" value="TRANSPORTER, PUTATIVE (AFU_ORTHOLOGUE AFUA_5G00430)-RELATED"/>
    <property type="match status" value="1"/>
</dbReference>
<feature type="domain" description="Major facilitator superfamily (MFS) profile" evidence="7">
    <location>
        <begin position="57"/>
        <end position="461"/>
    </location>
</feature>
<evidence type="ECO:0000256" key="4">
    <source>
        <dbReference type="ARBA" id="ARBA00023136"/>
    </source>
</evidence>
<name>A0A9P5HFM3_9HYPO</name>
<organism evidence="8 9">
    <name type="scientific">Cylindrodendrum hubeiense</name>
    <dbReference type="NCBI Taxonomy" id="595255"/>
    <lineage>
        <taxon>Eukaryota</taxon>
        <taxon>Fungi</taxon>
        <taxon>Dikarya</taxon>
        <taxon>Ascomycota</taxon>
        <taxon>Pezizomycotina</taxon>
        <taxon>Sordariomycetes</taxon>
        <taxon>Hypocreomycetidae</taxon>
        <taxon>Hypocreales</taxon>
        <taxon>Nectriaceae</taxon>
        <taxon>Cylindrodendrum</taxon>
    </lineage>
</organism>
<evidence type="ECO:0000256" key="3">
    <source>
        <dbReference type="ARBA" id="ARBA00022989"/>
    </source>
</evidence>
<keyword evidence="5" id="KW-0325">Glycoprotein</keyword>
<feature type="transmembrane region" description="Helical" evidence="6">
    <location>
        <begin position="211"/>
        <end position="231"/>
    </location>
</feature>
<dbReference type="InterPro" id="IPR020846">
    <property type="entry name" value="MFS_dom"/>
</dbReference>
<accession>A0A9P5HFM3</accession>
<evidence type="ECO:0000256" key="5">
    <source>
        <dbReference type="ARBA" id="ARBA00023180"/>
    </source>
</evidence>
<feature type="transmembrane region" description="Helical" evidence="6">
    <location>
        <begin position="311"/>
        <end position="336"/>
    </location>
</feature>
<dbReference type="AlphaFoldDB" id="A0A9P5HFM3"/>
<keyword evidence="2 6" id="KW-0812">Transmembrane</keyword>
<dbReference type="InterPro" id="IPR011701">
    <property type="entry name" value="MFS"/>
</dbReference>
<dbReference type="Gene3D" id="1.20.1250.20">
    <property type="entry name" value="MFS general substrate transporter like domains"/>
    <property type="match status" value="1"/>
</dbReference>
<dbReference type="SUPFAM" id="SSF103473">
    <property type="entry name" value="MFS general substrate transporter"/>
    <property type="match status" value="1"/>
</dbReference>
<dbReference type="OrthoDB" id="5215911at2759"/>
<dbReference type="GO" id="GO:0005886">
    <property type="term" value="C:plasma membrane"/>
    <property type="evidence" value="ECO:0007669"/>
    <property type="project" value="TreeGrafter"/>
</dbReference>
<dbReference type="PANTHER" id="PTHR23502">
    <property type="entry name" value="MAJOR FACILITATOR SUPERFAMILY"/>
    <property type="match status" value="1"/>
</dbReference>
<proteinExistence type="predicted"/>
<dbReference type="Proteomes" id="UP000722485">
    <property type="component" value="Unassembled WGS sequence"/>
</dbReference>